<sequence length="156" mass="17553">MSAQLESSCQRSLQMRCRPLRNPQHAVRSDTHLCCTEHTLTQGHLTVVMFISLGLKLRDRRSICGSLSLSHTEEQDPIRKSHQAFVALILSERLFWALNPPPKHTTNHHWSPAPTTQPCRHISINIRPAGSAEQCKMSRPHLCNLVFTVFTAAADA</sequence>
<proteinExistence type="predicted"/>
<protein>
    <submittedName>
        <fullName evidence="1">Uncharacterized protein</fullName>
    </submittedName>
</protein>
<organism evidence="1 2">
    <name type="scientific">Triplophysa rosa</name>
    <name type="common">Cave loach</name>
    <dbReference type="NCBI Taxonomy" id="992332"/>
    <lineage>
        <taxon>Eukaryota</taxon>
        <taxon>Metazoa</taxon>
        <taxon>Chordata</taxon>
        <taxon>Craniata</taxon>
        <taxon>Vertebrata</taxon>
        <taxon>Euteleostomi</taxon>
        <taxon>Actinopterygii</taxon>
        <taxon>Neopterygii</taxon>
        <taxon>Teleostei</taxon>
        <taxon>Ostariophysi</taxon>
        <taxon>Cypriniformes</taxon>
        <taxon>Nemacheilidae</taxon>
        <taxon>Triplophysa</taxon>
    </lineage>
</organism>
<evidence type="ECO:0000313" key="1">
    <source>
        <dbReference type="EMBL" id="KAI7808793.1"/>
    </source>
</evidence>
<name>A0A9W7WUW1_TRIRA</name>
<dbReference type="Proteomes" id="UP001059041">
    <property type="component" value="Linkage Group LG6"/>
</dbReference>
<dbReference type="EMBL" id="JAFHDT010000006">
    <property type="protein sequence ID" value="KAI7808793.1"/>
    <property type="molecule type" value="Genomic_DNA"/>
</dbReference>
<comment type="caution">
    <text evidence="1">The sequence shown here is derived from an EMBL/GenBank/DDBJ whole genome shotgun (WGS) entry which is preliminary data.</text>
</comment>
<reference evidence="1" key="1">
    <citation type="submission" date="2021-02" db="EMBL/GenBank/DDBJ databases">
        <title>Comparative genomics reveals that relaxation of natural selection precedes convergent phenotypic evolution of cavefish.</title>
        <authorList>
            <person name="Peng Z."/>
        </authorList>
    </citation>
    <scope>NUCLEOTIDE SEQUENCE</scope>
    <source>
        <tissue evidence="1">Muscle</tissue>
    </source>
</reference>
<keyword evidence="2" id="KW-1185">Reference proteome</keyword>
<gene>
    <name evidence="1" type="ORF">IRJ41_014293</name>
</gene>
<evidence type="ECO:0000313" key="2">
    <source>
        <dbReference type="Proteomes" id="UP001059041"/>
    </source>
</evidence>
<accession>A0A9W7WUW1</accession>
<dbReference type="AlphaFoldDB" id="A0A9W7WUW1"/>